<keyword evidence="3 4" id="KW-0862">Zinc</keyword>
<keyword evidence="2 4" id="KW-0863">Zinc-finger</keyword>
<evidence type="ECO:0000313" key="8">
    <source>
        <dbReference type="EMBL" id="KAH6827095.1"/>
    </source>
</evidence>
<feature type="coiled-coil region" evidence="5">
    <location>
        <begin position="134"/>
        <end position="182"/>
    </location>
</feature>
<evidence type="ECO:0000313" key="9">
    <source>
        <dbReference type="Proteomes" id="UP001190926"/>
    </source>
</evidence>
<gene>
    <name evidence="8" type="ORF">C2S53_004701</name>
</gene>
<dbReference type="PANTHER" id="PTHR38160">
    <property type="entry name" value="ZINC FINGER CCCH DOMAIN-CONTAINING PROTEIN 40"/>
    <property type="match status" value="1"/>
</dbReference>
<evidence type="ECO:0000256" key="1">
    <source>
        <dbReference type="ARBA" id="ARBA00022723"/>
    </source>
</evidence>
<name>A0AAD4P5W4_PERFH</name>
<evidence type="ECO:0000256" key="5">
    <source>
        <dbReference type="SAM" id="Coils"/>
    </source>
</evidence>
<dbReference type="Proteomes" id="UP001190926">
    <property type="component" value="Unassembled WGS sequence"/>
</dbReference>
<dbReference type="SMART" id="SM00356">
    <property type="entry name" value="ZnF_C3H1"/>
    <property type="match status" value="1"/>
</dbReference>
<dbReference type="InterPro" id="IPR045868">
    <property type="entry name" value="Znf_C3H13/40"/>
</dbReference>
<sequence>MVERKLYKTKLCMLYQRGRCSRQYCNFAHGDAELRRSFNGRQELRGGGDLRERLGRMRSPLPDSPGRRDDKSRHTSHGDSPRSLGKRIDRNERKRKHLDGHNDYSGRMSDGTEDQIKDRRLLLDEQLREIHSEIKLLEDDKQQLQMYLEDKVKEADSLTFKIHELEIQLSKEKEDGKRLTTKIKKFIKAHNRHLRLEDELKRSQGHLHKLGEQLDLDVGGGNEDDSKIKALSDDVTVGFASPLTEGQLNSSPRRKRSRVSLEAQDASNQVGGRTEVGKIRVEKPPRSSRNHEHIKSNSKKPEVDGDTYEEKSRRGSNLPADAASADKYKVLETGITLPSTGIAAHAIDEDAEAVEIDDMFRADVGPNGASGLEDTSKTPRLPFLPPPPPISQNAYLQYKGDDEDVDVDGADEETVEVDIV</sequence>
<feature type="zinc finger region" description="C3H1-type" evidence="4">
    <location>
        <begin position="6"/>
        <end position="32"/>
    </location>
</feature>
<feature type="region of interest" description="Disordered" evidence="6">
    <location>
        <begin position="365"/>
        <end position="393"/>
    </location>
</feature>
<reference evidence="8 9" key="1">
    <citation type="journal article" date="2021" name="Nat. Commun.">
        <title>Incipient diploidization of the medicinal plant Perilla within 10,000 years.</title>
        <authorList>
            <person name="Zhang Y."/>
            <person name="Shen Q."/>
            <person name="Leng L."/>
            <person name="Zhang D."/>
            <person name="Chen S."/>
            <person name="Shi Y."/>
            <person name="Ning Z."/>
            <person name="Chen S."/>
        </authorList>
    </citation>
    <scope>NUCLEOTIDE SEQUENCE [LARGE SCALE GENOMIC DNA]</scope>
    <source>
        <strain evidence="9">cv. PC099</strain>
    </source>
</reference>
<dbReference type="SUPFAM" id="SSF90229">
    <property type="entry name" value="CCCH zinc finger"/>
    <property type="match status" value="1"/>
</dbReference>
<proteinExistence type="predicted"/>
<feature type="compositionally biased region" description="Basic and acidic residues" evidence="6">
    <location>
        <begin position="40"/>
        <end position="55"/>
    </location>
</feature>
<feature type="domain" description="C3H1-type" evidence="7">
    <location>
        <begin position="6"/>
        <end position="32"/>
    </location>
</feature>
<dbReference type="EMBL" id="SDAM02000152">
    <property type="protein sequence ID" value="KAH6827095.1"/>
    <property type="molecule type" value="Genomic_DNA"/>
</dbReference>
<comment type="caution">
    <text evidence="8">The sequence shown here is derived from an EMBL/GenBank/DDBJ whole genome shotgun (WGS) entry which is preliminary data.</text>
</comment>
<feature type="compositionally biased region" description="Basic and acidic residues" evidence="6">
    <location>
        <begin position="65"/>
        <end position="92"/>
    </location>
</feature>
<protein>
    <recommendedName>
        <fullName evidence="7">C3H1-type domain-containing protein</fullName>
    </recommendedName>
</protein>
<keyword evidence="9" id="KW-1185">Reference proteome</keyword>
<dbReference type="PANTHER" id="PTHR38160:SF1">
    <property type="entry name" value="ZINC FINGER CCCH DOMAIN-CONTAINING PROTEIN 40"/>
    <property type="match status" value="1"/>
</dbReference>
<evidence type="ECO:0000256" key="6">
    <source>
        <dbReference type="SAM" id="MobiDB-lite"/>
    </source>
</evidence>
<feature type="compositionally biased region" description="Basic and acidic residues" evidence="6">
    <location>
        <begin position="275"/>
        <end position="313"/>
    </location>
</feature>
<feature type="region of interest" description="Disordered" evidence="6">
    <location>
        <begin position="242"/>
        <end position="321"/>
    </location>
</feature>
<evidence type="ECO:0000256" key="4">
    <source>
        <dbReference type="PROSITE-ProRule" id="PRU00723"/>
    </source>
</evidence>
<evidence type="ECO:0000256" key="3">
    <source>
        <dbReference type="ARBA" id="ARBA00022833"/>
    </source>
</evidence>
<dbReference type="InterPro" id="IPR000571">
    <property type="entry name" value="Znf_CCCH"/>
</dbReference>
<dbReference type="PROSITE" id="PS50103">
    <property type="entry name" value="ZF_C3H1"/>
    <property type="match status" value="1"/>
</dbReference>
<dbReference type="Gene3D" id="4.10.1000.10">
    <property type="entry name" value="Zinc finger, CCCH-type"/>
    <property type="match status" value="1"/>
</dbReference>
<organism evidence="8 9">
    <name type="scientific">Perilla frutescens var. hirtella</name>
    <name type="common">Perilla citriodora</name>
    <name type="synonym">Perilla setoyensis</name>
    <dbReference type="NCBI Taxonomy" id="608512"/>
    <lineage>
        <taxon>Eukaryota</taxon>
        <taxon>Viridiplantae</taxon>
        <taxon>Streptophyta</taxon>
        <taxon>Embryophyta</taxon>
        <taxon>Tracheophyta</taxon>
        <taxon>Spermatophyta</taxon>
        <taxon>Magnoliopsida</taxon>
        <taxon>eudicotyledons</taxon>
        <taxon>Gunneridae</taxon>
        <taxon>Pentapetalae</taxon>
        <taxon>asterids</taxon>
        <taxon>lamiids</taxon>
        <taxon>Lamiales</taxon>
        <taxon>Lamiaceae</taxon>
        <taxon>Nepetoideae</taxon>
        <taxon>Elsholtzieae</taxon>
        <taxon>Perilla</taxon>
    </lineage>
</organism>
<dbReference type="AlphaFoldDB" id="A0AAD4P5W4"/>
<keyword evidence="5" id="KW-0175">Coiled coil</keyword>
<evidence type="ECO:0000259" key="7">
    <source>
        <dbReference type="PROSITE" id="PS50103"/>
    </source>
</evidence>
<dbReference type="InterPro" id="IPR036855">
    <property type="entry name" value="Znf_CCCH_sf"/>
</dbReference>
<accession>A0AAD4P5W4</accession>
<evidence type="ECO:0000256" key="2">
    <source>
        <dbReference type="ARBA" id="ARBA00022771"/>
    </source>
</evidence>
<feature type="region of interest" description="Disordered" evidence="6">
    <location>
        <begin position="40"/>
        <end position="112"/>
    </location>
</feature>
<dbReference type="GO" id="GO:0008270">
    <property type="term" value="F:zinc ion binding"/>
    <property type="evidence" value="ECO:0007669"/>
    <property type="project" value="UniProtKB-KW"/>
</dbReference>
<keyword evidence="1 4" id="KW-0479">Metal-binding</keyword>